<dbReference type="RefSeq" id="WP_097278501.1">
    <property type="nucleotide sequence ID" value="NZ_OCNJ01000003.1"/>
</dbReference>
<evidence type="ECO:0000259" key="2">
    <source>
        <dbReference type="PROSITE" id="PS50206"/>
    </source>
</evidence>
<sequence>MRIPLLLLVLVALAGPALATDGYRMDSYRAPVPAAAPGAETVALDAVRRLHADGGAVFIDAVPATRHDLGDRVEWTRPEPRRNIPGSLWMPNIGYGALDPAVEQWFRATLDTVTAERPGAALLFYCQADCWMSWNAAKRAAAWGYGPVLWFPGGTDDWGAAGLPLVPAVPAPWR</sequence>
<dbReference type="CDD" id="cd00158">
    <property type="entry name" value="RHOD"/>
    <property type="match status" value="1"/>
</dbReference>
<dbReference type="Gene3D" id="3.40.250.10">
    <property type="entry name" value="Rhodanese-like domain"/>
    <property type="match status" value="1"/>
</dbReference>
<name>A0A286GDP2_9PROT</name>
<dbReference type="InterPro" id="IPR001763">
    <property type="entry name" value="Rhodanese-like_dom"/>
</dbReference>
<dbReference type="NCBIfam" id="TIGR03865">
    <property type="entry name" value="PQQ_CXXCW"/>
    <property type="match status" value="1"/>
</dbReference>
<feature type="domain" description="Rhodanese" evidence="2">
    <location>
        <begin position="117"/>
        <end position="167"/>
    </location>
</feature>
<feature type="chain" id="PRO_5013307285" evidence="1">
    <location>
        <begin position="20"/>
        <end position="174"/>
    </location>
</feature>
<dbReference type="OrthoDB" id="176845at2"/>
<keyword evidence="1" id="KW-0732">Signal</keyword>
<organism evidence="3 4">
    <name type="scientific">Caenispirillum bisanense</name>
    <dbReference type="NCBI Taxonomy" id="414052"/>
    <lineage>
        <taxon>Bacteria</taxon>
        <taxon>Pseudomonadati</taxon>
        <taxon>Pseudomonadota</taxon>
        <taxon>Alphaproteobacteria</taxon>
        <taxon>Rhodospirillales</taxon>
        <taxon>Novispirillaceae</taxon>
        <taxon>Caenispirillum</taxon>
    </lineage>
</organism>
<dbReference type="Proteomes" id="UP000219621">
    <property type="component" value="Unassembled WGS sequence"/>
</dbReference>
<keyword evidence="4" id="KW-1185">Reference proteome</keyword>
<feature type="signal peptide" evidence="1">
    <location>
        <begin position="1"/>
        <end position="19"/>
    </location>
</feature>
<dbReference type="SUPFAM" id="SSF52821">
    <property type="entry name" value="Rhodanese/Cell cycle control phosphatase"/>
    <property type="match status" value="1"/>
</dbReference>
<gene>
    <name evidence="3" type="ORF">SAMN05421508_103135</name>
</gene>
<dbReference type="InterPro" id="IPR036873">
    <property type="entry name" value="Rhodanese-like_dom_sf"/>
</dbReference>
<evidence type="ECO:0000313" key="4">
    <source>
        <dbReference type="Proteomes" id="UP000219621"/>
    </source>
</evidence>
<dbReference type="PROSITE" id="PS50206">
    <property type="entry name" value="RHODANESE_3"/>
    <property type="match status" value="1"/>
</dbReference>
<dbReference type="AlphaFoldDB" id="A0A286GDP2"/>
<evidence type="ECO:0000313" key="3">
    <source>
        <dbReference type="EMBL" id="SOD93633.1"/>
    </source>
</evidence>
<dbReference type="EMBL" id="OCNJ01000003">
    <property type="protein sequence ID" value="SOD93633.1"/>
    <property type="molecule type" value="Genomic_DNA"/>
</dbReference>
<proteinExistence type="predicted"/>
<dbReference type="InterPro" id="IPR022376">
    <property type="entry name" value="PQQ_CXXCW"/>
</dbReference>
<protein>
    <submittedName>
        <fullName evidence="3">PQQ-dependent catabolism-associated CXXCW motif protein</fullName>
    </submittedName>
</protein>
<evidence type="ECO:0000256" key="1">
    <source>
        <dbReference type="SAM" id="SignalP"/>
    </source>
</evidence>
<accession>A0A286GDP2</accession>
<reference evidence="3 4" key="1">
    <citation type="submission" date="2017-09" db="EMBL/GenBank/DDBJ databases">
        <authorList>
            <person name="Ehlers B."/>
            <person name="Leendertz F.H."/>
        </authorList>
    </citation>
    <scope>NUCLEOTIDE SEQUENCE [LARGE SCALE GENOMIC DNA]</scope>
    <source>
        <strain evidence="3 4">USBA 140</strain>
    </source>
</reference>